<evidence type="ECO:0000256" key="1">
    <source>
        <dbReference type="ARBA" id="ARBA00001946"/>
    </source>
</evidence>
<dbReference type="NCBIfam" id="TIGR00055">
    <property type="entry name" value="uppS"/>
    <property type="match status" value="1"/>
</dbReference>
<evidence type="ECO:0000256" key="8">
    <source>
        <dbReference type="ARBA" id="ARBA00023136"/>
    </source>
</evidence>
<evidence type="ECO:0000313" key="13">
    <source>
        <dbReference type="EMBL" id="RIA93268.1"/>
    </source>
</evidence>
<evidence type="ECO:0000256" key="5">
    <source>
        <dbReference type="ARBA" id="ARBA00022679"/>
    </source>
</evidence>
<dbReference type="STRING" id="658196.A0A397T4Q5"/>
<comment type="caution">
    <text evidence="13">The sequence shown here is derived from an EMBL/GenBank/DDBJ whole genome shotgun (WGS) entry which is preliminary data.</text>
</comment>
<dbReference type="GO" id="GO:0016094">
    <property type="term" value="P:polyprenol biosynthetic process"/>
    <property type="evidence" value="ECO:0007669"/>
    <property type="project" value="TreeGrafter"/>
</dbReference>
<sequence length="285" mass="33234">MSTLVPKSYLTKKVHEFLIKILKHGTIPQHIGIIMDGNRRFARKINVQTTEGHYMGFVKMEEVLDICLQLGIKAVTVYAFSIENFKRPKEEVDALMQLAKTKLIELCQSQMVKKYGVCVRILGNMSYVSQDLRNVIEEAIEMTKDNDRSILNVCFSYTSRDEITNSVKSIVKMVENKQIQIEDIDENLIEQCLFTHGCPPLEILIRTSGEIRLSDFLLWQCHQNCYIHFENCYWPEFSIWKMLQIILEYQLTKTRGFNTQNTQNVIMVTQILIMCIITRKSFTNN</sequence>
<keyword evidence="5 12" id="KW-0808">Transferase</keyword>
<dbReference type="PANTHER" id="PTHR10291">
    <property type="entry name" value="DEHYDRODOLICHYL DIPHOSPHATE SYNTHASE FAMILY MEMBER"/>
    <property type="match status" value="1"/>
</dbReference>
<evidence type="ECO:0000256" key="11">
    <source>
        <dbReference type="ARBA" id="ARBA00064670"/>
    </source>
</evidence>
<dbReference type="Gene3D" id="3.40.1180.10">
    <property type="entry name" value="Decaprenyl diphosphate synthase-like"/>
    <property type="match status" value="1"/>
</dbReference>
<keyword evidence="14" id="KW-1185">Reference proteome</keyword>
<dbReference type="HAMAP" id="MF_01139">
    <property type="entry name" value="ISPT"/>
    <property type="match status" value="1"/>
</dbReference>
<evidence type="ECO:0000256" key="4">
    <source>
        <dbReference type="ARBA" id="ARBA00005432"/>
    </source>
</evidence>
<evidence type="ECO:0000256" key="2">
    <source>
        <dbReference type="ARBA" id="ARBA00004406"/>
    </source>
</evidence>
<dbReference type="GO" id="GO:0005789">
    <property type="term" value="C:endoplasmic reticulum membrane"/>
    <property type="evidence" value="ECO:0007669"/>
    <property type="project" value="UniProtKB-SubCell"/>
</dbReference>
<name>A0A397T4Q5_9GLOM</name>
<dbReference type="PROSITE" id="PS01066">
    <property type="entry name" value="UPP_SYNTHASE"/>
    <property type="match status" value="1"/>
</dbReference>
<keyword evidence="6" id="KW-0256">Endoplasmic reticulum</keyword>
<dbReference type="GO" id="GO:0005811">
    <property type="term" value="C:lipid droplet"/>
    <property type="evidence" value="ECO:0007669"/>
    <property type="project" value="TreeGrafter"/>
</dbReference>
<evidence type="ECO:0000256" key="3">
    <source>
        <dbReference type="ARBA" id="ARBA00004922"/>
    </source>
</evidence>
<comment type="catalytic activity">
    <reaction evidence="9">
        <text>n isopentenyl diphosphate + (2E,6E)-farnesyl diphosphate = a di-trans,poly-cis-polyprenyl diphosphate + n diphosphate</text>
        <dbReference type="Rhea" id="RHEA:53008"/>
        <dbReference type="Rhea" id="RHEA-COMP:19494"/>
        <dbReference type="ChEBI" id="CHEBI:33019"/>
        <dbReference type="ChEBI" id="CHEBI:128769"/>
        <dbReference type="ChEBI" id="CHEBI:136960"/>
        <dbReference type="ChEBI" id="CHEBI:175763"/>
        <dbReference type="EC" id="2.5.1.87"/>
    </reaction>
</comment>
<comment type="similarity">
    <text evidence="4 12">Belongs to the UPP synthase family.</text>
</comment>
<comment type="subcellular location">
    <subcellularLocation>
        <location evidence="2">Endoplasmic reticulum membrane</location>
        <topology evidence="2">Peripheral membrane protein</topology>
    </subcellularLocation>
</comment>
<evidence type="ECO:0000256" key="9">
    <source>
        <dbReference type="ARBA" id="ARBA00047353"/>
    </source>
</evidence>
<evidence type="ECO:0000256" key="10">
    <source>
        <dbReference type="ARBA" id="ARBA00058504"/>
    </source>
</evidence>
<dbReference type="InterPro" id="IPR018520">
    <property type="entry name" value="UPP_synth-like_CS"/>
</dbReference>
<dbReference type="PANTHER" id="PTHR10291:SF43">
    <property type="entry name" value="DEHYDRODOLICHYL DIPHOSPHATE SYNTHASE COMPLEX SUBUNIT DHDDS"/>
    <property type="match status" value="1"/>
</dbReference>
<comment type="pathway">
    <text evidence="3">Protein modification; protein glycosylation.</text>
</comment>
<evidence type="ECO:0000256" key="12">
    <source>
        <dbReference type="RuleBase" id="RU363018"/>
    </source>
</evidence>
<organism evidence="13 14">
    <name type="scientific">Glomus cerebriforme</name>
    <dbReference type="NCBI Taxonomy" id="658196"/>
    <lineage>
        <taxon>Eukaryota</taxon>
        <taxon>Fungi</taxon>
        <taxon>Fungi incertae sedis</taxon>
        <taxon>Mucoromycota</taxon>
        <taxon>Glomeromycotina</taxon>
        <taxon>Glomeromycetes</taxon>
        <taxon>Glomerales</taxon>
        <taxon>Glomeraceae</taxon>
        <taxon>Glomus</taxon>
    </lineage>
</organism>
<keyword evidence="7" id="KW-0460">Magnesium</keyword>
<dbReference type="EMBL" id="QKYT01000107">
    <property type="protein sequence ID" value="RIA93268.1"/>
    <property type="molecule type" value="Genomic_DNA"/>
</dbReference>
<dbReference type="Pfam" id="PF01255">
    <property type="entry name" value="Prenyltransf"/>
    <property type="match status" value="1"/>
</dbReference>
<gene>
    <name evidence="13" type="ORF">C1645_799102</name>
</gene>
<comment type="subunit">
    <text evidence="11">Forms an active dehydrodolichyl diphosphate synthase complex with NUS1.</text>
</comment>
<evidence type="ECO:0000256" key="6">
    <source>
        <dbReference type="ARBA" id="ARBA00022824"/>
    </source>
</evidence>
<dbReference type="FunFam" id="3.40.1180.10:FF:000002">
    <property type="entry name" value="Alkyl transferase"/>
    <property type="match status" value="1"/>
</dbReference>
<evidence type="ECO:0000313" key="14">
    <source>
        <dbReference type="Proteomes" id="UP000265703"/>
    </source>
</evidence>
<dbReference type="CDD" id="cd00475">
    <property type="entry name" value="Cis_IPPS"/>
    <property type="match status" value="1"/>
</dbReference>
<proteinExistence type="inferred from homology"/>
<comment type="function">
    <text evidence="10">With NUS1, forms the dehydrodolichyl diphosphate synthase (DDS) complex, an essential component of the dolichol monophosphate (Dol-P) biosynthetic machinery. Adds multiple copies of isopentenyl pyrophosphate (IPP) to farnesyl pyrophosphate (FPP) to produce dehydrodolichyl diphosphate (Dedol-PP), a precursor of dolichol which is utilized as a sugar carrier in protein glycosylation in the endoplasmic reticulum (ER).</text>
</comment>
<dbReference type="OrthoDB" id="4173905at2759"/>
<protein>
    <recommendedName>
        <fullName evidence="12">Alkyl transferase</fullName>
        <ecNumber evidence="12">2.5.1.-</ecNumber>
    </recommendedName>
</protein>
<dbReference type="GO" id="GO:0045547">
    <property type="term" value="F:ditrans,polycis-polyprenyl diphosphate synthase [(2E,6E)-farnesyl diphosphate specific] activity"/>
    <property type="evidence" value="ECO:0007669"/>
    <property type="project" value="UniProtKB-EC"/>
</dbReference>
<accession>A0A397T4Q5</accession>
<evidence type="ECO:0000256" key="7">
    <source>
        <dbReference type="ARBA" id="ARBA00022842"/>
    </source>
</evidence>
<dbReference type="InterPro" id="IPR036424">
    <property type="entry name" value="UPP_synth-like_sf"/>
</dbReference>
<dbReference type="SUPFAM" id="SSF64005">
    <property type="entry name" value="Undecaprenyl diphosphate synthase"/>
    <property type="match status" value="1"/>
</dbReference>
<dbReference type="Proteomes" id="UP000265703">
    <property type="component" value="Unassembled WGS sequence"/>
</dbReference>
<reference evidence="13 14" key="1">
    <citation type="submission" date="2018-06" db="EMBL/GenBank/DDBJ databases">
        <title>Comparative genomics reveals the genomic features of Rhizophagus irregularis, R. cerebriforme, R. diaphanum and Gigaspora rosea, and their symbiotic lifestyle signature.</title>
        <authorList>
            <person name="Morin E."/>
            <person name="San Clemente H."/>
            <person name="Chen E.C.H."/>
            <person name="De La Providencia I."/>
            <person name="Hainaut M."/>
            <person name="Kuo A."/>
            <person name="Kohler A."/>
            <person name="Murat C."/>
            <person name="Tang N."/>
            <person name="Roy S."/>
            <person name="Loubradou J."/>
            <person name="Henrissat B."/>
            <person name="Grigoriev I.V."/>
            <person name="Corradi N."/>
            <person name="Roux C."/>
            <person name="Martin F.M."/>
        </authorList>
    </citation>
    <scope>NUCLEOTIDE SEQUENCE [LARGE SCALE GENOMIC DNA]</scope>
    <source>
        <strain evidence="13 14">DAOM 227022</strain>
    </source>
</reference>
<dbReference type="GO" id="GO:1904423">
    <property type="term" value="C:dehydrodolichyl diphosphate synthase complex"/>
    <property type="evidence" value="ECO:0007669"/>
    <property type="project" value="TreeGrafter"/>
</dbReference>
<comment type="cofactor">
    <cofactor evidence="1">
        <name>Mg(2+)</name>
        <dbReference type="ChEBI" id="CHEBI:18420"/>
    </cofactor>
</comment>
<dbReference type="InterPro" id="IPR001441">
    <property type="entry name" value="UPP_synth-like"/>
</dbReference>
<keyword evidence="8" id="KW-0472">Membrane</keyword>
<dbReference type="EC" id="2.5.1.-" evidence="12"/>
<dbReference type="AlphaFoldDB" id="A0A397T4Q5"/>